<feature type="binding site" evidence="5">
    <location>
        <position position="505"/>
    </location>
    <ligand>
        <name>Fe cation</name>
        <dbReference type="ChEBI" id="CHEBI:24875"/>
        <note>catalytic</note>
    </ligand>
</feature>
<evidence type="ECO:0000313" key="8">
    <source>
        <dbReference type="Proteomes" id="UP000041254"/>
    </source>
</evidence>
<feature type="binding site" evidence="5">
    <location>
        <position position="192"/>
    </location>
    <ligand>
        <name>Fe cation</name>
        <dbReference type="ChEBI" id="CHEBI:24875"/>
        <note>catalytic</note>
    </ligand>
</feature>
<dbReference type="InterPro" id="IPR004294">
    <property type="entry name" value="Carotenoid_Oase"/>
</dbReference>
<dbReference type="AlphaFoldDB" id="A0A0G4ER58"/>
<dbReference type="PANTHER" id="PTHR10543">
    <property type="entry name" value="BETA-CAROTENE DIOXYGENASE"/>
    <property type="match status" value="1"/>
</dbReference>
<feature type="binding site" evidence="5">
    <location>
        <position position="313"/>
    </location>
    <ligand>
        <name>Fe cation</name>
        <dbReference type="ChEBI" id="CHEBI:24875"/>
        <note>catalytic</note>
    </ligand>
</feature>
<accession>A0A0G4ER58</accession>
<dbReference type="VEuPathDB" id="CryptoDB:Vbra_5404"/>
<evidence type="ECO:0000256" key="6">
    <source>
        <dbReference type="SAM" id="MobiDB-lite"/>
    </source>
</evidence>
<feature type="compositionally biased region" description="Basic and acidic residues" evidence="6">
    <location>
        <begin position="17"/>
        <end position="26"/>
    </location>
</feature>
<dbReference type="STRING" id="1169540.A0A0G4ER58"/>
<dbReference type="Proteomes" id="UP000041254">
    <property type="component" value="Unassembled WGS sequence"/>
</dbReference>
<evidence type="ECO:0000256" key="3">
    <source>
        <dbReference type="ARBA" id="ARBA00023002"/>
    </source>
</evidence>
<dbReference type="PANTHER" id="PTHR10543:SF89">
    <property type="entry name" value="CAROTENOID 9,10(9',10')-CLEAVAGE DIOXYGENASE 1"/>
    <property type="match status" value="1"/>
</dbReference>
<dbReference type="OMA" id="VHHPFDG"/>
<comment type="cofactor">
    <cofactor evidence="5">
        <name>Fe(2+)</name>
        <dbReference type="ChEBI" id="CHEBI:29033"/>
    </cofactor>
    <text evidence="5">Binds 1 Fe(2+) ion per subunit.</text>
</comment>
<dbReference type="GO" id="GO:0046872">
    <property type="term" value="F:metal ion binding"/>
    <property type="evidence" value="ECO:0007669"/>
    <property type="project" value="UniProtKB-KW"/>
</dbReference>
<evidence type="ECO:0000256" key="5">
    <source>
        <dbReference type="PIRSR" id="PIRSR604294-1"/>
    </source>
</evidence>
<reference evidence="7 8" key="1">
    <citation type="submission" date="2014-11" db="EMBL/GenBank/DDBJ databases">
        <authorList>
            <person name="Zhu J."/>
            <person name="Qi W."/>
            <person name="Song R."/>
        </authorList>
    </citation>
    <scope>NUCLEOTIDE SEQUENCE [LARGE SCALE GENOMIC DNA]</scope>
</reference>
<keyword evidence="8" id="KW-1185">Reference proteome</keyword>
<dbReference type="OrthoDB" id="442761at2759"/>
<evidence type="ECO:0000256" key="1">
    <source>
        <dbReference type="ARBA" id="ARBA00006787"/>
    </source>
</evidence>
<dbReference type="InParanoid" id="A0A0G4ER58"/>
<dbReference type="GO" id="GO:0016121">
    <property type="term" value="P:carotene catabolic process"/>
    <property type="evidence" value="ECO:0007669"/>
    <property type="project" value="TreeGrafter"/>
</dbReference>
<dbReference type="PhylomeDB" id="A0A0G4ER58"/>
<evidence type="ECO:0000313" key="7">
    <source>
        <dbReference type="EMBL" id="CEM00728.1"/>
    </source>
</evidence>
<keyword evidence="4 5" id="KW-0408">Iron</keyword>
<sequence>MSGAPTAISEPPPTAIEPRRESRHDPSLCDVDAFKRNFMEPPEGYYYLEGDIPSDLEGTFFKNIPAKFEIGGEKITHPFDAHGMIAAVTFQDSTAFFRNKFIRSPYYLRELRANRILYRGVGTQKKGGWIRNVFDTFLRNVANTHVVYWSGFLLALWEGAAPWNMDPIALGCWGATDLRKSLENTRDPFSAHYKIDPIRNRLVNFGTKIGLNSGKVTAWEYDDQFDCVSRKSFNVQGTPFMHDWALTDNYYVWFQNPTSFNPFAFLLGTKTAFECIDFDKTKPAVVHLLPRDSNMKDGEGLISVPIDSFFNFHFVNSYEDKATGEVVVDVVTIDNYDKFDIDDDIPLYEAEDLFANVSKSLMYRYRLNTRDGTFRKEPLVTDRSLDFPTVNPRVVTQKHRYVWFCAQSEVGPSGPVQAPVKLDVETNERQIWLPEPHEFVGEMVFAPKKAKPPYPDTPEDEGYLLAYLFNGRDMKSELLIFEARDISQGPIRRLPLQYALPLGLHGQFAPDAVFDKKRLEKQVDVAMLWLDKGWGRKSEAGFSIIDPAIL</sequence>
<dbReference type="GO" id="GO:0010436">
    <property type="term" value="F:carotenoid dioxygenase activity"/>
    <property type="evidence" value="ECO:0007669"/>
    <property type="project" value="TreeGrafter"/>
</dbReference>
<organism evidence="7 8">
    <name type="scientific">Vitrella brassicaformis (strain CCMP3155)</name>
    <dbReference type="NCBI Taxonomy" id="1169540"/>
    <lineage>
        <taxon>Eukaryota</taxon>
        <taxon>Sar</taxon>
        <taxon>Alveolata</taxon>
        <taxon>Colpodellida</taxon>
        <taxon>Vitrellaceae</taxon>
        <taxon>Vitrella</taxon>
    </lineage>
</organism>
<keyword evidence="2 5" id="KW-0479">Metal-binding</keyword>
<name>A0A0G4ER58_VITBC</name>
<comment type="similarity">
    <text evidence="1">Belongs to the carotenoid oxygenase family.</text>
</comment>
<dbReference type="Pfam" id="PF03055">
    <property type="entry name" value="RPE65"/>
    <property type="match status" value="1"/>
</dbReference>
<feature type="region of interest" description="Disordered" evidence="6">
    <location>
        <begin position="1"/>
        <end position="26"/>
    </location>
</feature>
<feature type="binding site" evidence="5">
    <location>
        <position position="242"/>
    </location>
    <ligand>
        <name>Fe cation</name>
        <dbReference type="ChEBI" id="CHEBI:24875"/>
        <note>catalytic</note>
    </ligand>
</feature>
<gene>
    <name evidence="7" type="ORF">Vbra_5404</name>
</gene>
<dbReference type="EMBL" id="CDMY01000297">
    <property type="protein sequence ID" value="CEM00728.1"/>
    <property type="molecule type" value="Genomic_DNA"/>
</dbReference>
<proteinExistence type="inferred from homology"/>
<evidence type="ECO:0000256" key="2">
    <source>
        <dbReference type="ARBA" id="ARBA00022723"/>
    </source>
</evidence>
<evidence type="ECO:0000256" key="4">
    <source>
        <dbReference type="ARBA" id="ARBA00023004"/>
    </source>
</evidence>
<evidence type="ECO:0008006" key="9">
    <source>
        <dbReference type="Google" id="ProtNLM"/>
    </source>
</evidence>
<protein>
    <recommendedName>
        <fullName evidence="9">Carotenoid oxygenase</fullName>
    </recommendedName>
</protein>
<keyword evidence="3" id="KW-0560">Oxidoreductase</keyword>